<dbReference type="PANTHER" id="PTHR38019:SF1">
    <property type="entry name" value="N-ACETYLTRANSFERASE DOMAIN-CONTAINING PROTEIN"/>
    <property type="match status" value="1"/>
</dbReference>
<evidence type="ECO:0000313" key="2">
    <source>
        <dbReference type="EMBL" id="CAD9255377.1"/>
    </source>
</evidence>
<dbReference type="EMBL" id="HBGJ01021208">
    <property type="protein sequence ID" value="CAD9255377.1"/>
    <property type="molecule type" value="Transcribed_RNA"/>
</dbReference>
<feature type="compositionally biased region" description="Basic and acidic residues" evidence="1">
    <location>
        <begin position="224"/>
        <end position="250"/>
    </location>
</feature>
<dbReference type="AlphaFoldDB" id="A0A7S1XQ95"/>
<feature type="region of interest" description="Disordered" evidence="1">
    <location>
        <begin position="484"/>
        <end position="509"/>
    </location>
</feature>
<feature type="region of interest" description="Disordered" evidence="1">
    <location>
        <begin position="224"/>
        <end position="274"/>
    </location>
</feature>
<organism evidence="2">
    <name type="scientific">Phaeomonas parva</name>
    <dbReference type="NCBI Taxonomy" id="124430"/>
    <lineage>
        <taxon>Eukaryota</taxon>
        <taxon>Sar</taxon>
        <taxon>Stramenopiles</taxon>
        <taxon>Ochrophyta</taxon>
        <taxon>Pinguiophyceae</taxon>
        <taxon>Pinguiochrysidales</taxon>
        <taxon>Pinguiochrysidaceae</taxon>
        <taxon>Phaeomonas</taxon>
    </lineage>
</organism>
<name>A0A7S1XQ95_9STRA</name>
<gene>
    <name evidence="2" type="ORF">PPAR1163_LOCUS13747</name>
</gene>
<sequence>MQRTYSIEDFEQPDGCVPINSPRTQEACLRVGISAHELMPVDESFYRVENDTEASLTLKREHYQRKRDQKIEMVREQRNHIIEFLETQNMGLRAEQPVGVTLPATIKKESASETAAKAQAQMVDLERKRFASMVKRQKKELDRLVENEKIMMMQQQKIVAADEAEAKRRKEHEEMVAARQAESAAKRQAISLEKKYKADEELRKRKKLAKEEAAREKVIQQMEKEERARWRREAERREEQRRAKLAEHARKSALALAEQERRAEESRKRMERKEAMVKAMMEEKRRKKAIEVEQRQKRAEQRIKSALDRQREIQEEKKRKFDEKEKAAAERAAEIAEIDREKTAKLKEENDAKMAARQDSLRGCYQEQLDRRRRIIQRMRGREHYKNVVAEERARYHHTLKTKHDLQLQDHLENVERIRRVDDYTRLKLMRKIEDEDERFEHIKEERQFLIESRKEMGHQAFLRKFRMNEAIDRMRITNKMDKSLDSIVDGGGKSRRRKKNAVDGEGEG</sequence>
<proteinExistence type="predicted"/>
<evidence type="ECO:0000256" key="1">
    <source>
        <dbReference type="SAM" id="MobiDB-lite"/>
    </source>
</evidence>
<feature type="compositionally biased region" description="Basic and acidic residues" evidence="1">
    <location>
        <begin position="258"/>
        <end position="274"/>
    </location>
</feature>
<protein>
    <submittedName>
        <fullName evidence="2">Uncharacterized protein</fullName>
    </submittedName>
</protein>
<accession>A0A7S1XQ95</accession>
<reference evidence="2" key="1">
    <citation type="submission" date="2021-01" db="EMBL/GenBank/DDBJ databases">
        <authorList>
            <person name="Corre E."/>
            <person name="Pelletier E."/>
            <person name="Niang G."/>
            <person name="Scheremetjew M."/>
            <person name="Finn R."/>
            <person name="Kale V."/>
            <person name="Holt S."/>
            <person name="Cochrane G."/>
            <person name="Meng A."/>
            <person name="Brown T."/>
            <person name="Cohen L."/>
        </authorList>
    </citation>
    <scope>NUCLEOTIDE SEQUENCE</scope>
    <source>
        <strain evidence="2">CCMP2877</strain>
    </source>
</reference>
<dbReference type="PANTHER" id="PTHR38019">
    <property type="entry name" value="KDA ANTIGEN P200, PUTATIVE-RELATED"/>
    <property type="match status" value="1"/>
</dbReference>
<feature type="region of interest" description="Disordered" evidence="1">
    <location>
        <begin position="301"/>
        <end position="320"/>
    </location>
</feature>